<evidence type="ECO:0000256" key="4">
    <source>
        <dbReference type="ARBA" id="ARBA00022989"/>
    </source>
</evidence>
<feature type="transmembrane region" description="Helical" evidence="6">
    <location>
        <begin position="243"/>
        <end position="266"/>
    </location>
</feature>
<keyword evidence="3 6" id="KW-0812">Transmembrane</keyword>
<evidence type="ECO:0000256" key="2">
    <source>
        <dbReference type="ARBA" id="ARBA00022475"/>
    </source>
</evidence>
<evidence type="ECO:0000256" key="1">
    <source>
        <dbReference type="ARBA" id="ARBA00004651"/>
    </source>
</evidence>
<proteinExistence type="predicted"/>
<sequence length="307" mass="31735">MSEALITALLVGAIAAAVPLMLAGLGELISERAGVLNVGLEGMMLMGAYGGFVVALATGSTWMGFVGGAIAGGLVSLVMVVLCVRWGLDQIVVGIGILLGVEGLTSLLHAAQFANTYPRLGKAAAPSIPWLSDIPVVGRVVFGEPYMVYVTLIAIFVAGWVLRKTPWGLAIRATGESPEAVDAAGVNVVLVRSLATLSAGVLAGLGGAYLSLVSSGNFIPLMTGGRGFMALVLAMLARGRPIWLALGALLFGFATALTTALQIFGIDIRPEIVNSLPFVVVLVVLTLFGRDDYLPSSLALPYVRGER</sequence>
<evidence type="ECO:0008006" key="8">
    <source>
        <dbReference type="Google" id="ProtNLM"/>
    </source>
</evidence>
<keyword evidence="5 6" id="KW-0472">Membrane</keyword>
<comment type="subcellular location">
    <subcellularLocation>
        <location evidence="1">Cell membrane</location>
        <topology evidence="1">Multi-pass membrane protein</topology>
    </subcellularLocation>
</comment>
<reference evidence="7" key="1">
    <citation type="submission" date="2018-06" db="EMBL/GenBank/DDBJ databases">
        <authorList>
            <person name="Zhirakovskaya E."/>
        </authorList>
    </citation>
    <scope>NUCLEOTIDE SEQUENCE</scope>
</reference>
<feature type="transmembrane region" description="Helical" evidence="6">
    <location>
        <begin position="91"/>
        <end position="111"/>
    </location>
</feature>
<dbReference type="PANTHER" id="PTHR43370:SF2">
    <property type="entry name" value="ABC TRANSPORTER PERMEASE PROTEIN"/>
    <property type="match status" value="1"/>
</dbReference>
<evidence type="ECO:0000256" key="3">
    <source>
        <dbReference type="ARBA" id="ARBA00022692"/>
    </source>
</evidence>
<dbReference type="GO" id="GO:0022857">
    <property type="term" value="F:transmembrane transporter activity"/>
    <property type="evidence" value="ECO:0007669"/>
    <property type="project" value="InterPro"/>
</dbReference>
<feature type="transmembrane region" description="Helical" evidence="6">
    <location>
        <begin position="62"/>
        <end position="84"/>
    </location>
</feature>
<keyword evidence="2" id="KW-1003">Cell membrane</keyword>
<feature type="transmembrane region" description="Helical" evidence="6">
    <location>
        <begin position="194"/>
        <end position="212"/>
    </location>
</feature>
<dbReference type="PANTHER" id="PTHR43370">
    <property type="entry name" value="SUGAR ABC TRANSPORTER INTEGRAL MEMBRANE PROTEIN-RELATED"/>
    <property type="match status" value="1"/>
</dbReference>
<name>A0A3B0SHX0_9ZZZZ</name>
<feature type="transmembrane region" description="Helical" evidence="6">
    <location>
        <begin position="146"/>
        <end position="162"/>
    </location>
</feature>
<dbReference type="Pfam" id="PF02653">
    <property type="entry name" value="BPD_transp_2"/>
    <property type="match status" value="1"/>
</dbReference>
<feature type="transmembrane region" description="Helical" evidence="6">
    <location>
        <begin position="38"/>
        <end position="56"/>
    </location>
</feature>
<evidence type="ECO:0000313" key="7">
    <source>
        <dbReference type="EMBL" id="VAW02012.1"/>
    </source>
</evidence>
<protein>
    <recommendedName>
        <fullName evidence="8">Nucleoside ABC transporter, permease protein 2</fullName>
    </recommendedName>
</protein>
<dbReference type="GO" id="GO:0005886">
    <property type="term" value="C:plasma membrane"/>
    <property type="evidence" value="ECO:0007669"/>
    <property type="project" value="UniProtKB-SubCell"/>
</dbReference>
<accession>A0A3B0SHX0</accession>
<gene>
    <name evidence="7" type="ORF">MNBD_ACTINO02-2024</name>
</gene>
<dbReference type="InterPro" id="IPR001851">
    <property type="entry name" value="ABC_transp_permease"/>
</dbReference>
<evidence type="ECO:0000256" key="6">
    <source>
        <dbReference type="SAM" id="Phobius"/>
    </source>
</evidence>
<feature type="transmembrane region" description="Helical" evidence="6">
    <location>
        <begin position="6"/>
        <end position="26"/>
    </location>
</feature>
<dbReference type="AlphaFoldDB" id="A0A3B0SHX0"/>
<evidence type="ECO:0000256" key="5">
    <source>
        <dbReference type="ARBA" id="ARBA00023136"/>
    </source>
</evidence>
<organism evidence="7">
    <name type="scientific">hydrothermal vent metagenome</name>
    <dbReference type="NCBI Taxonomy" id="652676"/>
    <lineage>
        <taxon>unclassified sequences</taxon>
        <taxon>metagenomes</taxon>
        <taxon>ecological metagenomes</taxon>
    </lineage>
</organism>
<dbReference type="CDD" id="cd06580">
    <property type="entry name" value="TM_PBP1_transp_TpRbsC_like"/>
    <property type="match status" value="1"/>
</dbReference>
<dbReference type="EMBL" id="UOEK01000224">
    <property type="protein sequence ID" value="VAW02012.1"/>
    <property type="molecule type" value="Genomic_DNA"/>
</dbReference>
<keyword evidence="4 6" id="KW-1133">Transmembrane helix</keyword>
<feature type="transmembrane region" description="Helical" evidence="6">
    <location>
        <begin position="272"/>
        <end position="289"/>
    </location>
</feature>